<dbReference type="Pfam" id="PF00392">
    <property type="entry name" value="GntR"/>
    <property type="match status" value="1"/>
</dbReference>
<evidence type="ECO:0000256" key="2">
    <source>
        <dbReference type="ARBA" id="ARBA00023125"/>
    </source>
</evidence>
<sequence length="218" mass="25676">MNDNGVLLKKSLGELIAEQLRQDILIRKIGFGDRLIETDIAERFDVSRSTVREALKILEQEELVVNRARKGTFVSMFTNRDLDEMTELRLMIETNAFVKALKHLEKKHFIQLLSIIEEMELEAQKENWDQLFGLDLKFHQYVINRCGNSRLIKIYESIAVQIRVYVAHLDKYYSSPISYYKEHKQLYEALLTKNAKLVQKQVEQHIAYVEDQLLRNSD</sequence>
<dbReference type="InterPro" id="IPR036388">
    <property type="entry name" value="WH-like_DNA-bd_sf"/>
</dbReference>
<gene>
    <name evidence="5" type="ORF">KCX74_15755</name>
</gene>
<dbReference type="SUPFAM" id="SSF46785">
    <property type="entry name" value="Winged helix' DNA-binding domain"/>
    <property type="match status" value="1"/>
</dbReference>
<dbReference type="InterPro" id="IPR011711">
    <property type="entry name" value="GntR_C"/>
</dbReference>
<dbReference type="Gene3D" id="1.10.10.10">
    <property type="entry name" value="Winged helix-like DNA-binding domain superfamily/Winged helix DNA-binding domain"/>
    <property type="match status" value="1"/>
</dbReference>
<evidence type="ECO:0000313" key="6">
    <source>
        <dbReference type="Proteomes" id="UP000675284"/>
    </source>
</evidence>
<dbReference type="AlphaFoldDB" id="A0A941DVJ6"/>
<dbReference type="PANTHER" id="PTHR43537:SF24">
    <property type="entry name" value="GLUCONATE OPERON TRANSCRIPTIONAL REPRESSOR"/>
    <property type="match status" value="1"/>
</dbReference>
<dbReference type="Proteomes" id="UP000675284">
    <property type="component" value="Unassembled WGS sequence"/>
</dbReference>
<keyword evidence="2" id="KW-0238">DNA-binding</keyword>
<dbReference type="PROSITE" id="PS50949">
    <property type="entry name" value="HTH_GNTR"/>
    <property type="match status" value="1"/>
</dbReference>
<dbReference type="GO" id="GO:0003700">
    <property type="term" value="F:DNA-binding transcription factor activity"/>
    <property type="evidence" value="ECO:0007669"/>
    <property type="project" value="InterPro"/>
</dbReference>
<dbReference type="Pfam" id="PF07729">
    <property type="entry name" value="FCD"/>
    <property type="match status" value="1"/>
</dbReference>
<dbReference type="InterPro" id="IPR000524">
    <property type="entry name" value="Tscrpt_reg_HTH_GntR"/>
</dbReference>
<dbReference type="PANTHER" id="PTHR43537">
    <property type="entry name" value="TRANSCRIPTIONAL REGULATOR, GNTR FAMILY"/>
    <property type="match status" value="1"/>
</dbReference>
<dbReference type="SMART" id="SM00345">
    <property type="entry name" value="HTH_GNTR"/>
    <property type="match status" value="1"/>
</dbReference>
<dbReference type="RefSeq" id="WP_026679855.1">
    <property type="nucleotide sequence ID" value="NZ_BAAACY010000161.1"/>
</dbReference>
<keyword evidence="6" id="KW-1185">Reference proteome</keyword>
<keyword evidence="1" id="KW-0805">Transcription regulation</keyword>
<evidence type="ECO:0000313" key="5">
    <source>
        <dbReference type="EMBL" id="MBR7797485.1"/>
    </source>
</evidence>
<dbReference type="SMART" id="SM00895">
    <property type="entry name" value="FCD"/>
    <property type="match status" value="1"/>
</dbReference>
<accession>A0A941DVJ6</accession>
<keyword evidence="3" id="KW-0804">Transcription</keyword>
<comment type="caution">
    <text evidence="5">The sequence shown here is derived from an EMBL/GenBank/DDBJ whole genome shotgun (WGS) entry which is preliminary data.</text>
</comment>
<evidence type="ECO:0000256" key="1">
    <source>
        <dbReference type="ARBA" id="ARBA00023015"/>
    </source>
</evidence>
<proteinExistence type="predicted"/>
<reference evidence="5" key="1">
    <citation type="submission" date="2021-04" db="EMBL/GenBank/DDBJ databases">
        <title>Isolation and polyphasic classification of algal microorganism.</title>
        <authorList>
            <person name="Wang S."/>
        </authorList>
    </citation>
    <scope>NUCLEOTIDE SEQUENCE</scope>
    <source>
        <strain evidence="5">720a</strain>
    </source>
</reference>
<dbReference type="Gene3D" id="1.20.120.530">
    <property type="entry name" value="GntR ligand-binding domain-like"/>
    <property type="match status" value="1"/>
</dbReference>
<dbReference type="InterPro" id="IPR008920">
    <property type="entry name" value="TF_FadR/GntR_C"/>
</dbReference>
<protein>
    <submittedName>
        <fullName evidence="5">GntR family transcriptional regulator</fullName>
    </submittedName>
</protein>
<dbReference type="PRINTS" id="PR00035">
    <property type="entry name" value="HTHGNTR"/>
</dbReference>
<dbReference type="CDD" id="cd07377">
    <property type="entry name" value="WHTH_GntR"/>
    <property type="match status" value="1"/>
</dbReference>
<dbReference type="EMBL" id="JAGSOT010000056">
    <property type="protein sequence ID" value="MBR7797485.1"/>
    <property type="molecule type" value="Genomic_DNA"/>
</dbReference>
<evidence type="ECO:0000259" key="4">
    <source>
        <dbReference type="PROSITE" id="PS50949"/>
    </source>
</evidence>
<organism evidence="5 6">
    <name type="scientific">Virgibacillus salarius</name>
    <dbReference type="NCBI Taxonomy" id="447199"/>
    <lineage>
        <taxon>Bacteria</taxon>
        <taxon>Bacillati</taxon>
        <taxon>Bacillota</taxon>
        <taxon>Bacilli</taxon>
        <taxon>Bacillales</taxon>
        <taxon>Bacillaceae</taxon>
        <taxon>Virgibacillus</taxon>
    </lineage>
</organism>
<dbReference type="SUPFAM" id="SSF48008">
    <property type="entry name" value="GntR ligand-binding domain-like"/>
    <property type="match status" value="1"/>
</dbReference>
<dbReference type="InterPro" id="IPR036390">
    <property type="entry name" value="WH_DNA-bd_sf"/>
</dbReference>
<dbReference type="GO" id="GO:0003677">
    <property type="term" value="F:DNA binding"/>
    <property type="evidence" value="ECO:0007669"/>
    <property type="project" value="UniProtKB-KW"/>
</dbReference>
<evidence type="ECO:0000256" key="3">
    <source>
        <dbReference type="ARBA" id="ARBA00023163"/>
    </source>
</evidence>
<feature type="domain" description="HTH gntR-type" evidence="4">
    <location>
        <begin position="10"/>
        <end position="77"/>
    </location>
</feature>
<name>A0A941DVJ6_9BACI</name>